<keyword evidence="5" id="KW-1133">Transmembrane helix</keyword>
<evidence type="ECO:0000313" key="9">
    <source>
        <dbReference type="EMBL" id="VEU34028.1"/>
    </source>
</evidence>
<keyword evidence="3" id="KW-1003">Cell membrane</keyword>
<feature type="signal peptide" evidence="8">
    <location>
        <begin position="1"/>
        <end position="19"/>
    </location>
</feature>
<dbReference type="PANTHER" id="PTHR33281:SF19">
    <property type="entry name" value="VOLTAGE-DEPENDENT ANION CHANNEL-FORMING PROTEIN YNEE"/>
    <property type="match status" value="1"/>
</dbReference>
<sequence length="410" mass="46737">MNTISVILLLNLLINGVTSFSPTSVAAVPRSGLQHLRSSMSDADIDVVALMETDLEKARINGQYEKFGHAEWLQHRSSDRFYSSLIEYDKSPVLKNLLDEAFVLAAICTGIIVWNGLLIEGFTDFNEVQHDPILANSVPSFLHFKLSLPTEPFFLCGGPLGLLLVFRNDVCFSRYRSALHEWESAISSISNMLLEASKASESVEEVRKMGIRCWALMRTLQHEVLGDYDGKKKYEKDIRRVITNEEEADKLLGARNKLHRAKFDVHSAIHEFSQETVLLDRRALINTFNGVAASCSECEGLYSTPIPLLYTRWTLKFLTFWMTFMPFAFYDVFKTSWNHIMMIPAQTLICFLFFGIEEIAVSLEEPFSILPLDELVDEIYECVEDTTRWMEEEKELSASGGLEKKSFFSK</sequence>
<feature type="chain" id="PRO_5019311735" evidence="8">
    <location>
        <begin position="20"/>
        <end position="410"/>
    </location>
</feature>
<keyword evidence="7" id="KW-0472">Membrane</keyword>
<accession>A0A448YW63</accession>
<keyword evidence="10" id="KW-1185">Reference proteome</keyword>
<evidence type="ECO:0000256" key="7">
    <source>
        <dbReference type="ARBA" id="ARBA00023136"/>
    </source>
</evidence>
<evidence type="ECO:0000256" key="2">
    <source>
        <dbReference type="ARBA" id="ARBA00022448"/>
    </source>
</evidence>
<keyword evidence="4" id="KW-0812">Transmembrane</keyword>
<dbReference type="OrthoDB" id="1368at2759"/>
<evidence type="ECO:0000256" key="3">
    <source>
        <dbReference type="ARBA" id="ARBA00022475"/>
    </source>
</evidence>
<keyword evidence="2" id="KW-0813">Transport</keyword>
<evidence type="ECO:0000313" key="10">
    <source>
        <dbReference type="Proteomes" id="UP000291116"/>
    </source>
</evidence>
<evidence type="ECO:0000256" key="6">
    <source>
        <dbReference type="ARBA" id="ARBA00023065"/>
    </source>
</evidence>
<keyword evidence="8" id="KW-0732">Signal</keyword>
<keyword evidence="6" id="KW-0406">Ion transport</keyword>
<dbReference type="Pfam" id="PF25539">
    <property type="entry name" value="Bestrophin_2"/>
    <property type="match status" value="1"/>
</dbReference>
<evidence type="ECO:0000256" key="5">
    <source>
        <dbReference type="ARBA" id="ARBA00022989"/>
    </source>
</evidence>
<dbReference type="GO" id="GO:0005254">
    <property type="term" value="F:chloride channel activity"/>
    <property type="evidence" value="ECO:0007669"/>
    <property type="project" value="InterPro"/>
</dbReference>
<name>A0A448YW63_9STRA</name>
<proteinExistence type="predicted"/>
<dbReference type="GO" id="GO:0005886">
    <property type="term" value="C:plasma membrane"/>
    <property type="evidence" value="ECO:0007669"/>
    <property type="project" value="UniProtKB-SubCell"/>
</dbReference>
<comment type="subcellular location">
    <subcellularLocation>
        <location evidence="1">Cell membrane</location>
        <topology evidence="1">Multi-pass membrane protein</topology>
    </subcellularLocation>
</comment>
<dbReference type="InterPro" id="IPR044669">
    <property type="entry name" value="YneE/VCCN1/2-like"/>
</dbReference>
<dbReference type="Proteomes" id="UP000291116">
    <property type="component" value="Unassembled WGS sequence"/>
</dbReference>
<dbReference type="EMBL" id="CAACVS010000016">
    <property type="protein sequence ID" value="VEU34028.1"/>
    <property type="molecule type" value="Genomic_DNA"/>
</dbReference>
<protein>
    <submittedName>
        <fullName evidence="9">Uncharacterized protein</fullName>
    </submittedName>
</protein>
<reference evidence="9 10" key="1">
    <citation type="submission" date="2019-01" db="EMBL/GenBank/DDBJ databases">
        <authorList>
            <person name="Ferrante I. M."/>
        </authorList>
    </citation>
    <scope>NUCLEOTIDE SEQUENCE [LARGE SCALE GENOMIC DNA]</scope>
    <source>
        <strain evidence="9 10">B856</strain>
    </source>
</reference>
<dbReference type="PANTHER" id="PTHR33281">
    <property type="entry name" value="UPF0187 PROTEIN YNEE"/>
    <property type="match status" value="1"/>
</dbReference>
<organism evidence="9 10">
    <name type="scientific">Pseudo-nitzschia multistriata</name>
    <dbReference type="NCBI Taxonomy" id="183589"/>
    <lineage>
        <taxon>Eukaryota</taxon>
        <taxon>Sar</taxon>
        <taxon>Stramenopiles</taxon>
        <taxon>Ochrophyta</taxon>
        <taxon>Bacillariophyta</taxon>
        <taxon>Bacillariophyceae</taxon>
        <taxon>Bacillariophycidae</taxon>
        <taxon>Bacillariales</taxon>
        <taxon>Bacillariaceae</taxon>
        <taxon>Pseudo-nitzschia</taxon>
    </lineage>
</organism>
<evidence type="ECO:0000256" key="1">
    <source>
        <dbReference type="ARBA" id="ARBA00004651"/>
    </source>
</evidence>
<evidence type="ECO:0000256" key="8">
    <source>
        <dbReference type="SAM" id="SignalP"/>
    </source>
</evidence>
<gene>
    <name evidence="9" type="ORF">PSNMU_V1.4_AUG-EV-PASAV3_0006190</name>
</gene>
<dbReference type="AlphaFoldDB" id="A0A448YW63"/>
<evidence type="ECO:0000256" key="4">
    <source>
        <dbReference type="ARBA" id="ARBA00022692"/>
    </source>
</evidence>